<protein>
    <submittedName>
        <fullName evidence="3">Uncharacterized protein</fullName>
    </submittedName>
</protein>
<sequence>MTLVDYQQNTIQELYIRYGEIVVLSYGTNLTKLILSSEQQPVCRFLTKDTFTKQSSTFFRRFGRFCWEIVPNLSFEQLDNYFTKMRNGTHSERTFCNREHTTNNNIESRSSGLPVRYGDVICLRSVLSNQYLTLINTSEGSLGCLSNGEAYSTLTVIPQALYRKRGDPVMCSDMISLLSIRLDLQLTPDLSQPIDRILFTQNAGSNIDSVGIIGTSAPTGWTIARFGSSLFTPFQSQFSLESQYSAKLSSQTNTMNRNSGVIPSSDRLISGVPLHITELNEYSSLSAFSPLSFASDSEIIPPRIVQESSLDSEINSDGKNKTTPSISSPAIYSTVPVIRSVPTTSLFLSDVPPFISTSIPPSPVLPPSSIALSFLTDNVNVNELWEIDIFYPKQFDSSTFFAQLPSIGNSLRWGQPFCLRHSLTGLYLAMDPQDFEALLLSNSGKKIPEITYNYPQKDEYIYGLEDMNKSADSLIVPKQHAQNSPESDDTHHDNQHEDPHESPESKSPVHERSIISPRFILAPEPPIPHCLFTVLSNSPSCLASEQLEQRHTALLYHVATKCEVVPITAFKLGEDQAKFTEYQEQLKADLEQPNTATSPYSFSDTHSAISATKSKRMLRRSPSMGSLKSPSVSLKKSMSGTMSMMSKSSYSSMNSLEEQIWGGDSGSQQPIEPYRNAKTLHFHPPHSSFVTRHSSQIPTFPFVSDEVELSIQSSLYHDLLLITQPNNGWMLKREPISSSYFISTLLSTCGTIQDDYFLCERFFSTPEFFSTSLAEDSRQATRTINKVTNAIGLFLSNISPELIPQHSLVYLSLLTFIHNFNALPTIFTKDVEGEVQITNMNRMQNAISSAGLLQLCIRILTLTRTMSEWVTSREKAVETTPKSQAKSEGRVDGVMKAVSLFKSNTEKTKTTETLAHLDRVRNAIQSLTTSSLFILSLVSFGNHSVSVTLAKHTDFILSFLPDCELHTVCLLFSIFSSNPSMAETIDEKVIASLIAYALRIKLSTNAEEDKPAVEAPISVKAPITDDESDEENKQVVQRDQPSAFQRFILKSSIGKGSLQQATSAMIEQTNQKLASQLQSIILVIKFFTSLCSFHPEAIVLFPFTKGFHSDDLFLPSGLPLTNYSITLLHRARRIPYKGLNTTPEDQSNVDAPTEKVSPRQHKPTASFTVSHAPKKSGTMASGVKKPAAPNPMSGQEDGTVFVRNQKMILKFLFNLRSRDDSTETQLLLNELHQAKETDSDPDSPPQSQSALSNVSMVPYQENTSLFHLVLLCSVVSHAPPPKNGTSFHTLQFKAVPPVPGALLHGRFTTDSNIFNQTTVTISLSVPSSGPKNILDFFQQKKQSNFTMDVLPSRGGFRQMGTGTGSRGSMALKSGRFSRHESDLLDPATQKKEKPIAYLSEYLVQSLELYSALCGNDSASAKNLIRKVFPTRSLIVIMNATEIPANVRIAALKLLRVMLIQGKSQSNLVIGNIYSVVKKEKPHYPTLSPAPSMTTLSPVMSPTIPNQSKQESRSTLQESPRRLVPQDEDPFGTPERKESPQEMIEVQSTPELQSGPKSPREPVVDAADTPNETTPNNTAFPSPESSPVGTSHNSLQLVKTQLPVNIPVALDLSTADAETDVPDEMILDAIVSWLCSYFFSLFSLFQNQTSSDDSSRGDGEGTLSRQPSKTNPQQLSRSPSRLLFRRKTFSHRSMTQTSPTFFSSIIANPVEINMYKSSGFSDSEFIQLLLEAVLSVLSLTLGNSYTFNSLSQFPRLFAILAMGKKAIKFEASLDSHETKEVTFYLESVQIVVEDIASLWEQEKASKIVNSFWNAFLQYVAPMVVDYVEKDSLISLIQDHSETQLSRLNTLQSVVPDDLLTFEDRETNRLQLERYLNRSHFYTLSQSLSRVKPYTDPNGMELAEYVAGLVSSLQNKMQQSASQAVLREREAIVFELNDILIEGNAGRHDNLQHILDETIQIQSQIPMYYMDLNGHDPPKLSLISLFTSTNIISFASKLSASLSYRSQYRPMHTLLHSFLLTALRGESLPDSAKPDSIANQIADDLCVVLFPRCKDPTNASPLLLRLLRVPSITKKVPIGCVQVVCRLLKKLTSHKLLQTPIICEILTCLCGTPDQPLVANQQLIMQTIIGCRPFEDALFPKKGEYSKETRTDNEIQEDVEWDVTVMVNETQGRSSLTQTDSSRNLVLKLIETVYQKRGEKQSRQMTTSEDPNNITTDRVFHKTQRDSPESANEGTFFWHVGEAAITTFCTYERNGYDQALNATFEDPSIQFSLCAIDLMCALCFGCSPDGRMFASSRLPLASLATVVAPPISSTLPITLVRAFYNSIIHIHLAYPMTALSLSQEKIALHSLASTVTQSLALATSAISALLGSGNVPPSFVKVLVDEVLEADPSLEHQQKKGKSDPTLQATHIKHKPVFNVLPFEEPVNLLGSEMKFLFPFYYPVKQEDDSDNKAIQMHYPKGRSDSMTGKQKQLSASKKKQMGQIISEDWMMVEGDEEYFQPPIPSLNIPSFSSLITSSITHHPDTKTDQPQSPSAAQTGKSPAQLSTQSSSPLSNGPPNVEAHKLPPDWMSLFYSMRTCVRQLSYLLFECFSPALRAMMVQVQQQLRATITVARLQYALNHSTEHNTQITVQDISKIHRLSFMTSAPFQDKIANTSFLTTNQLDLPSFLSPEGTYRFLSEQNVLPDTSTRPAQPYSIHLSTQPPRNIDGKLAFPLVLNELSIDRDVTSIITKYNLDSLLKQREEDADADVQTVSENQMFRYQQFSSDLLHFGNTLRAYEPFPELDEKQAGLNFNDSWNGLFQQVFSTIDGDVYEQAVHHFKQAIKVSPSQIPVTFTAFEKEFLVSPSNPDNFLHKYRSSDSSDLSTLTFGLPAPPLSLYQPLSPFSLLLSSESSPATRRSLQIMAILHIPLAGLSDILVTAGRMALSLNPYRPVLPREDVLDAHYQLHCQNHSILPDPASIFRPVIAVEPSEQTFLNEFVPSVNHIPNRLPTSFGILRGNVVDQYPIVSPLAQQSVFFTAQNFINKQSSERSINRLPPQLYSACSMLPLSTYTTTPLITALPLFFAETLSTVVHSSIVRHPVSRVNSSSSLKLVVEDFVQGSDRISLSWNGHLHSFTTKLRELSTSRVSPSDESLTMYQPRRTLTYDSSFDHSFANEPEIDMGEEYLTILRFSSCFNAVRKEERERDFRARLEAIADGPEEYDNHDEANPAPPGETVTLKQQNENSLINPDDSVVVHMGMINMEETESLDDEVEIDKEVGFSDVRMSHTGSCPWSSLDKTHNAYVHNILPEHIFSVLLLESNTTDEILKKWNIYSEYLQHDLRAKTEEENTIFLDRLASLAESSKKRISGSGMDGITKLVQQLPTFVVTKNNRVLSVLLASFTHVIANTKDPMENALLRLRLTQHGCMQNTMIQMASPVLNVSCRALQTVSMILGKDVDQPTNQQEITINEMNTEIQHACLALSLKLMSTGNWSFLPKLCEQINTIADDITKQVLLGNETRWMFGENLLSNKNENITEATSKISELDNEVSIRSFLQESLSIIVQLLSHHNHIAQAIFGGLYSDESQFKQDSRSGLPLTIEMDGINVPVLDGREGCQARLYDAQLRLISLGYGRYLEDKEQKTEDDNPINSELEPQQQSSFSVVPDRKINSETHLEPMKTSIRLLEEMSTSTSISFIPPRTFSFDLISSLISLISALLPPSQTSEWAKRIDIDQITLCTSTLISLISGPSLANQQHAISKGVVDLIEKVLTLRQEFVKPMIESAFTRITQLGAEQKKKGILNIIKNTATNVISIGKRTLGFGNKAMEGSGKSFDEKQSLVLREHYKLLKQTNLPLHINQIKDLELVKALRFASFQTVGIREFNVLDQFGFLIQSLLEGPMRRQTADIFIKHGMRKIIHKSVHHLHCLFTMATAQPTTESQYSTLIKQRSQQAGLSLLVADAYLHQFHFHCQSGDKIMTEYSKSCPKFIALLGHVELPRTYISHVDDGETEVITRTKQYFTKQPSHFTASNLNEVSEHDDQSNLTTHQLISQEAQNETNSTSVGVRHVQDVEDVELLYFERPKLSSKCNMSEIDAIIETSWEADEHTNRLINFQNKSLGKYDSLASLRRRNKNVFLRWLFHSRVEKAVRIFSMAWVVLAMFLLLFKDLAALFINPSVFEVLLRLTAFFEIVSSMYKLVYVLGRSALNRAYERKRAYTIHKQKDNRDWSMSQQPTWKQILLWTYCMMHPSIIYALFQVFVSLFGFVNVNMLCLLAIDFIKDMKIVKTMMRALLNNLVFLFMSLVLLVVLLAVFSGFLTGFYQNRLVEDAVSLCSSYDVCFRHIVWATPANGQALPDWMRMNDILDVLVITVYYAVIGCIVMNLLLAIITDSLSDLHERQALAAEIRKQNCLICGLSRFELDKYGSGFDIHIRSEHNPHEYFHFITYLQEIQSSPGNSDNKLSGTESLLLLKVMNQSRSVSSNTFPIGHSYYRTIRAEQTHMAEMHAALSVKNPKGKQSIAEKRKREKKKHTLLSALNTVKALSLKIQSVNSQLNDINTSLVSDHQTIHALENSLPQKSLLALTKAKKHPLKTHR</sequence>
<feature type="compositionally biased region" description="Polar residues" evidence="1">
    <location>
        <begin position="2527"/>
        <end position="2556"/>
    </location>
</feature>
<keyword evidence="4" id="KW-1185">Reference proteome</keyword>
<evidence type="ECO:0000256" key="1">
    <source>
        <dbReference type="SAM" id="MobiDB-lite"/>
    </source>
</evidence>
<keyword evidence="2" id="KW-0472">Membrane</keyword>
<feature type="compositionally biased region" description="Basic and acidic residues" evidence="1">
    <location>
        <begin position="488"/>
        <end position="510"/>
    </location>
</feature>
<evidence type="ECO:0000256" key="2">
    <source>
        <dbReference type="SAM" id="Phobius"/>
    </source>
</evidence>
<feature type="compositionally biased region" description="Polar residues" evidence="1">
    <location>
        <begin position="1139"/>
        <end position="1150"/>
    </location>
</feature>
<feature type="region of interest" description="Disordered" evidence="1">
    <location>
        <begin position="612"/>
        <end position="634"/>
    </location>
</feature>
<feature type="region of interest" description="Disordered" evidence="1">
    <location>
        <begin position="1649"/>
        <end position="1677"/>
    </location>
</feature>
<keyword evidence="2" id="KW-1133">Transmembrane helix</keyword>
<evidence type="ECO:0000313" key="4">
    <source>
        <dbReference type="Proteomes" id="UP001281761"/>
    </source>
</evidence>
<name>A0ABQ9YL63_9EUKA</name>
<keyword evidence="2" id="KW-0812">Transmembrane</keyword>
<feature type="transmembrane region" description="Helical" evidence="2">
    <location>
        <begin position="4343"/>
        <end position="4365"/>
    </location>
</feature>
<feature type="region of interest" description="Disordered" evidence="1">
    <location>
        <begin position="1484"/>
        <end position="1592"/>
    </location>
</feature>
<feature type="region of interest" description="Disordered" evidence="1">
    <location>
        <begin position="3618"/>
        <end position="3641"/>
    </location>
</feature>
<dbReference type="PANTHER" id="PTHR13715:SF99">
    <property type="entry name" value="INOSITOL 1,4,5-TRISPHOSPHATE RECEPTOR-LIKE PROTEIN A"/>
    <property type="match status" value="1"/>
</dbReference>
<proteinExistence type="predicted"/>
<gene>
    <name evidence="3" type="ORF">BLNAU_412</name>
</gene>
<feature type="compositionally biased region" description="Polar residues" evidence="1">
    <location>
        <begin position="3627"/>
        <end position="3641"/>
    </location>
</feature>
<feature type="transmembrane region" description="Helical" evidence="2">
    <location>
        <begin position="4239"/>
        <end position="4256"/>
    </location>
</feature>
<dbReference type="EMBL" id="JARBJD010000002">
    <property type="protein sequence ID" value="KAK2964496.1"/>
    <property type="molecule type" value="Genomic_DNA"/>
</dbReference>
<feature type="region of interest" description="Disordered" evidence="1">
    <location>
        <begin position="477"/>
        <end position="510"/>
    </location>
</feature>
<feature type="region of interest" description="Disordered" evidence="1">
    <location>
        <begin position="1138"/>
        <end position="1197"/>
    </location>
</feature>
<feature type="region of interest" description="Disordered" evidence="1">
    <location>
        <begin position="2517"/>
        <end position="2560"/>
    </location>
</feature>
<dbReference type="PANTHER" id="PTHR13715">
    <property type="entry name" value="RYANODINE RECEPTOR AND IP3 RECEPTOR"/>
    <property type="match status" value="1"/>
</dbReference>
<feature type="compositionally biased region" description="Polar residues" evidence="1">
    <location>
        <begin position="1488"/>
        <end position="1517"/>
    </location>
</feature>
<evidence type="ECO:0000313" key="3">
    <source>
        <dbReference type="EMBL" id="KAK2964496.1"/>
    </source>
</evidence>
<organism evidence="3 4">
    <name type="scientific">Blattamonas nauphoetae</name>
    <dbReference type="NCBI Taxonomy" id="2049346"/>
    <lineage>
        <taxon>Eukaryota</taxon>
        <taxon>Metamonada</taxon>
        <taxon>Preaxostyla</taxon>
        <taxon>Oxymonadida</taxon>
        <taxon>Blattamonas</taxon>
    </lineage>
</organism>
<feature type="compositionally biased region" description="Polar residues" evidence="1">
    <location>
        <begin position="1569"/>
        <end position="1592"/>
    </location>
</feature>
<dbReference type="Gene3D" id="2.80.10.50">
    <property type="match status" value="1"/>
</dbReference>
<feature type="transmembrane region" description="Helical" evidence="2">
    <location>
        <begin position="4125"/>
        <end position="4143"/>
    </location>
</feature>
<comment type="caution">
    <text evidence="3">The sequence shown here is derived from an EMBL/GenBank/DDBJ whole genome shotgun (WGS) entry which is preliminary data.</text>
</comment>
<feature type="transmembrane region" description="Helical" evidence="2">
    <location>
        <begin position="4268"/>
        <end position="4294"/>
    </location>
</feature>
<accession>A0ABQ9YL63</accession>
<feature type="region of interest" description="Disordered" evidence="1">
    <location>
        <begin position="2454"/>
        <end position="2478"/>
    </location>
</feature>
<dbReference type="Proteomes" id="UP001281761">
    <property type="component" value="Unassembled WGS sequence"/>
</dbReference>
<feature type="compositionally biased region" description="Polar residues" evidence="1">
    <location>
        <begin position="1662"/>
        <end position="1673"/>
    </location>
</feature>
<reference evidence="3 4" key="1">
    <citation type="journal article" date="2022" name="bioRxiv">
        <title>Genomics of Preaxostyla Flagellates Illuminates Evolutionary Transitions and the Path Towards Mitochondrial Loss.</title>
        <authorList>
            <person name="Novak L.V.F."/>
            <person name="Treitli S.C."/>
            <person name="Pyrih J."/>
            <person name="Halakuc P."/>
            <person name="Pipaliya S.V."/>
            <person name="Vacek V."/>
            <person name="Brzon O."/>
            <person name="Soukal P."/>
            <person name="Eme L."/>
            <person name="Dacks J.B."/>
            <person name="Karnkowska A."/>
            <person name="Elias M."/>
            <person name="Hampl V."/>
        </authorList>
    </citation>
    <scope>NUCLEOTIDE SEQUENCE [LARGE SCALE GENOMIC DNA]</scope>
    <source>
        <strain evidence="3">NAU3</strain>
        <tissue evidence="3">Gut</tissue>
    </source>
</reference>
<dbReference type="InterPro" id="IPR015925">
    <property type="entry name" value="Ryanodine_IP3_receptor"/>
</dbReference>
<feature type="compositionally biased region" description="Polar residues" evidence="1">
    <location>
        <begin position="1545"/>
        <end position="1555"/>
    </location>
</feature>
<feature type="transmembrane region" description="Helical" evidence="2">
    <location>
        <begin position="4158"/>
        <end position="4180"/>
    </location>
</feature>